<keyword evidence="6" id="KW-1185">Reference proteome</keyword>
<dbReference type="Proteomes" id="UP000285211">
    <property type="component" value="Unassembled WGS sequence"/>
</dbReference>
<dbReference type="InterPro" id="IPR027417">
    <property type="entry name" value="P-loop_NTPase"/>
</dbReference>
<dbReference type="SUPFAM" id="SSF52075">
    <property type="entry name" value="Outer arm dynein light chain 1"/>
    <property type="match status" value="1"/>
</dbReference>
<dbReference type="InterPro" id="IPR032675">
    <property type="entry name" value="LRR_dom_sf"/>
</dbReference>
<dbReference type="RefSeq" id="WP_128193913.1">
    <property type="nucleotide sequence ID" value="NZ_SACJ01000002.1"/>
</dbReference>
<evidence type="ECO:0000313" key="6">
    <source>
        <dbReference type="Proteomes" id="UP000285211"/>
    </source>
</evidence>
<dbReference type="InterPro" id="IPR025875">
    <property type="entry name" value="Leu-rich_rpt_4"/>
</dbReference>
<organism evidence="5 6">
    <name type="scientific">Flavobacterium sufflavum</name>
    <dbReference type="NCBI Taxonomy" id="1921138"/>
    <lineage>
        <taxon>Bacteria</taxon>
        <taxon>Pseudomonadati</taxon>
        <taxon>Bacteroidota</taxon>
        <taxon>Flavobacteriia</taxon>
        <taxon>Flavobacteriales</taxon>
        <taxon>Flavobacteriaceae</taxon>
        <taxon>Flavobacterium</taxon>
    </lineage>
</organism>
<dbReference type="SUPFAM" id="SSF52200">
    <property type="entry name" value="Toll/Interleukin receptor TIR domain"/>
    <property type="match status" value="1"/>
</dbReference>
<dbReference type="SUPFAM" id="SSF52058">
    <property type="entry name" value="L domain-like"/>
    <property type="match status" value="1"/>
</dbReference>
<feature type="compositionally biased region" description="Basic and acidic residues" evidence="3">
    <location>
        <begin position="1135"/>
        <end position="1147"/>
    </location>
</feature>
<dbReference type="InterPro" id="IPR035897">
    <property type="entry name" value="Toll_tir_struct_dom_sf"/>
</dbReference>
<dbReference type="OrthoDB" id="1148122at2"/>
<dbReference type="PANTHER" id="PTHR46652:SF3">
    <property type="entry name" value="LEUCINE-RICH REPEAT-CONTAINING PROTEIN 9"/>
    <property type="match status" value="1"/>
</dbReference>
<feature type="region of interest" description="Disordered" evidence="3">
    <location>
        <begin position="1121"/>
        <end position="1147"/>
    </location>
</feature>
<dbReference type="Gene3D" id="3.30.310.200">
    <property type="match status" value="1"/>
</dbReference>
<dbReference type="PROSITE" id="PS50104">
    <property type="entry name" value="TIR"/>
    <property type="match status" value="1"/>
</dbReference>
<gene>
    <name evidence="5" type="ORF">EOD40_05635</name>
</gene>
<evidence type="ECO:0000259" key="4">
    <source>
        <dbReference type="PROSITE" id="PS50104"/>
    </source>
</evidence>
<dbReference type="Gene3D" id="3.40.50.10140">
    <property type="entry name" value="Toll/interleukin-1 receptor homology (TIR) domain"/>
    <property type="match status" value="1"/>
</dbReference>
<dbReference type="PROSITE" id="PS51450">
    <property type="entry name" value="LRR"/>
    <property type="match status" value="12"/>
</dbReference>
<dbReference type="Pfam" id="PF12799">
    <property type="entry name" value="LRR_4"/>
    <property type="match status" value="2"/>
</dbReference>
<dbReference type="InterPro" id="IPR050836">
    <property type="entry name" value="SDS22/Internalin_LRR"/>
</dbReference>
<dbReference type="Pfam" id="PF08477">
    <property type="entry name" value="Roc"/>
    <property type="match status" value="1"/>
</dbReference>
<dbReference type="SMART" id="SM00365">
    <property type="entry name" value="LRR_SD22"/>
    <property type="match status" value="9"/>
</dbReference>
<evidence type="ECO:0000256" key="2">
    <source>
        <dbReference type="ARBA" id="ARBA00022737"/>
    </source>
</evidence>
<dbReference type="Gene3D" id="3.80.10.10">
    <property type="entry name" value="Ribonuclease Inhibitor"/>
    <property type="match status" value="2"/>
</dbReference>
<dbReference type="InterPro" id="IPR001611">
    <property type="entry name" value="Leu-rich_rpt"/>
</dbReference>
<evidence type="ECO:0000256" key="1">
    <source>
        <dbReference type="ARBA" id="ARBA00022614"/>
    </source>
</evidence>
<accession>A0A3S2U5C0</accession>
<dbReference type="GO" id="GO:0007165">
    <property type="term" value="P:signal transduction"/>
    <property type="evidence" value="ECO:0007669"/>
    <property type="project" value="InterPro"/>
</dbReference>
<dbReference type="PANTHER" id="PTHR46652">
    <property type="entry name" value="LEUCINE-RICH REPEAT AND IQ DOMAIN-CONTAINING PROTEIN 1-RELATED"/>
    <property type="match status" value="1"/>
</dbReference>
<dbReference type="EMBL" id="SACJ01000002">
    <property type="protein sequence ID" value="RVT78714.1"/>
    <property type="molecule type" value="Genomic_DNA"/>
</dbReference>
<evidence type="ECO:0000313" key="5">
    <source>
        <dbReference type="EMBL" id="RVT78714.1"/>
    </source>
</evidence>
<dbReference type="SMART" id="SM00369">
    <property type="entry name" value="LRR_TYP"/>
    <property type="match status" value="10"/>
</dbReference>
<dbReference type="SUPFAM" id="SSF52540">
    <property type="entry name" value="P-loop containing nucleoside triphosphate hydrolases"/>
    <property type="match status" value="1"/>
</dbReference>
<comment type="caution">
    <text evidence="5">The sequence shown here is derived from an EMBL/GenBank/DDBJ whole genome shotgun (WGS) entry which is preliminary data.</text>
</comment>
<dbReference type="Pfam" id="PF13676">
    <property type="entry name" value="TIR_2"/>
    <property type="match status" value="1"/>
</dbReference>
<dbReference type="SMART" id="SM00255">
    <property type="entry name" value="TIR"/>
    <property type="match status" value="1"/>
</dbReference>
<name>A0A3S2U5C0_9FLAO</name>
<protein>
    <submittedName>
        <fullName evidence="5">TIR domain-containing protein</fullName>
    </submittedName>
</protein>
<reference evidence="5 6" key="1">
    <citation type="submission" date="2019-01" db="EMBL/GenBank/DDBJ databases">
        <authorList>
            <person name="Chen W.-M."/>
        </authorList>
    </citation>
    <scope>NUCLEOTIDE SEQUENCE [LARGE SCALE GENOMIC DNA]</scope>
    <source>
        <strain evidence="5 6">BBQ-12</strain>
    </source>
</reference>
<keyword evidence="2" id="KW-0677">Repeat</keyword>
<sequence length="1147" mass="134148">MDKPTEILELEEYYGISLTESSSSFQNNSYSLNENHEIVGLNLSKCQISEISILKDLVSLTILKLGENKISDISSLENLVLLTNLNIENNKISDISILEKLKLLTNLDLGSNEISDISSLRNLTSLDSLALRNNQISDISDLANLVNLRSLNLWINEIFDISVLANLKNLTTLYLWHNKISDISSLENLKLLIILDLGFNKISDISILEHLTSITSLDLSRNNIMDISFLENLTSLTSLELSGNQISLINCLKKLEKLNTLRLSDNPVFDITPLKYLKKIKKISLNNIASNDFQILGQLTSLEELFIASNDIYNISFLGDLTDLKVLNLGKNNLSNLDVLRKFKKISKIFLNDNEILDLEQFQFIVNIDSLFITTNNNPCFDGYDVEFELDKNHYDLVLNLIKKIDEEKKEYVLPTKVLLLGNTGCGKSTLLDYILQDINPKMFKNNLESTHIIQVETFPKKIKKNIIPEAVFYDFGGQDYYHGLYKAFLSNDSLNILLWDSQNDKNQIRKDRNEQLTRDYDRNYWLYQLKFQYSNSKKLNSTENTEPIILIQTHADNELVNRETYIGDCNNFNIINEFYLSFNSTAIKNNKTLDIGLRYFEETLNEQIKQKQIVKYEPIWYKDFLNYILRSKRKSYIRLEDLGLEYKRESDKNNYLLPEVLREIAQTGLILYYKDDADLKDIVWLNPTGIIEDIHNRILSKDIIKKNRGIINQEAFDKIIKDDKVIKLLINQKVIFLDEYDNNYIIPGYLPLTEEEDKLYELLTFDFIEPNFVMKFEYFLPFGLINQLVCFYGKNRNKKHYWRDQLLFTKDNSKILIKLDFTNLEISISIKSKDDSKKIDKLQQEIFKDILDIYWDKTYEVKHKDIKEGNINIEDINSENLIDSRLKANVYNESINYEFVSPDDLYISIDNRYFVNHKDLENKNKTFNKIMSFGLKIKNETQNNKEIEIRRLDKNSFKEKATGLFKNFTNNKNAENMKKIFISYAKENKREVNEFQKQIAPFKLTKEVETWHCSELELGEDWESKIKKKFYEADIILYFISSDFFSTPFILDEEVKRGIERNNDPNDNVVLIPIILEKIHWEDLLGKYTSNFKGKPINSYEISNNVWYEIVDDLKKHHFRKTNPESTSGILGQSKEKMKAQEDSIS</sequence>
<keyword evidence="1" id="KW-0433">Leucine-rich repeat</keyword>
<dbReference type="Gene3D" id="3.40.50.300">
    <property type="entry name" value="P-loop containing nucleotide triphosphate hydrolases"/>
    <property type="match status" value="1"/>
</dbReference>
<proteinExistence type="predicted"/>
<feature type="domain" description="TIR" evidence="4">
    <location>
        <begin position="977"/>
        <end position="1119"/>
    </location>
</feature>
<dbReference type="InterPro" id="IPR000157">
    <property type="entry name" value="TIR_dom"/>
</dbReference>
<dbReference type="InterPro" id="IPR003591">
    <property type="entry name" value="Leu-rich_rpt_typical-subtyp"/>
</dbReference>
<dbReference type="AlphaFoldDB" id="A0A3S2U5C0"/>
<evidence type="ECO:0000256" key="3">
    <source>
        <dbReference type="SAM" id="MobiDB-lite"/>
    </source>
</evidence>